<organism evidence="3 4">
    <name type="scientific">Triparma retinervis</name>
    <dbReference type="NCBI Taxonomy" id="2557542"/>
    <lineage>
        <taxon>Eukaryota</taxon>
        <taxon>Sar</taxon>
        <taxon>Stramenopiles</taxon>
        <taxon>Ochrophyta</taxon>
        <taxon>Bolidophyceae</taxon>
        <taxon>Parmales</taxon>
        <taxon>Triparmaceae</taxon>
        <taxon>Triparma</taxon>
    </lineage>
</organism>
<dbReference type="PANTHER" id="PTHR14465:SF0">
    <property type="entry name" value="IQ DOMAIN-CONTAINING PROTEIN H"/>
    <property type="match status" value="1"/>
</dbReference>
<gene>
    <name evidence="3" type="ORF">TrRE_jg12002</name>
</gene>
<dbReference type="OrthoDB" id="2117703at2759"/>
<evidence type="ECO:0000259" key="2">
    <source>
        <dbReference type="Pfam" id="PF24923"/>
    </source>
</evidence>
<dbReference type="InterPro" id="IPR038752">
    <property type="entry name" value="IQCH"/>
</dbReference>
<evidence type="ECO:0000313" key="4">
    <source>
        <dbReference type="Proteomes" id="UP001165082"/>
    </source>
</evidence>
<feature type="region of interest" description="Disordered" evidence="1">
    <location>
        <begin position="77"/>
        <end position="96"/>
    </location>
</feature>
<feature type="region of interest" description="Disordered" evidence="1">
    <location>
        <begin position="222"/>
        <end position="243"/>
    </location>
</feature>
<evidence type="ECO:0000313" key="3">
    <source>
        <dbReference type="EMBL" id="GMH60333.1"/>
    </source>
</evidence>
<keyword evidence="4" id="KW-1185">Reference proteome</keyword>
<dbReference type="InterPro" id="IPR056855">
    <property type="entry name" value="ATP-grasp_IQCH"/>
</dbReference>
<evidence type="ECO:0000256" key="1">
    <source>
        <dbReference type="SAM" id="MobiDB-lite"/>
    </source>
</evidence>
<feature type="domain" description="IQCH-like ATP-grasp" evidence="2">
    <location>
        <begin position="560"/>
        <end position="794"/>
    </location>
</feature>
<feature type="compositionally biased region" description="Pro residues" evidence="1">
    <location>
        <begin position="13"/>
        <end position="22"/>
    </location>
</feature>
<dbReference type="PANTHER" id="PTHR14465">
    <property type="entry name" value="IQ DOMAIN-CONTAINING PROTEIN H"/>
    <property type="match status" value="1"/>
</dbReference>
<dbReference type="Pfam" id="PF24923">
    <property type="entry name" value="ATP-grasp_IQCH"/>
    <property type="match status" value="1"/>
</dbReference>
<dbReference type="AlphaFoldDB" id="A0A9W7DZE4"/>
<dbReference type="EMBL" id="BRXZ01001030">
    <property type="protein sequence ID" value="GMH60333.1"/>
    <property type="molecule type" value="Genomic_DNA"/>
</dbReference>
<dbReference type="Proteomes" id="UP001165082">
    <property type="component" value="Unassembled WGS sequence"/>
</dbReference>
<name>A0A9W7DZE4_9STRA</name>
<proteinExistence type="predicted"/>
<sequence>MTNSVVSSVGKQPAPPKQPNPTPGKANPKAKQAGGGSGTKLDASLLFAAEDVHTLPPVVTSAMPPPIVSTHLAKATTASGDGLGKGRRGKKGQTKASMARLEFLNKKVNAEMVRDRGNLGITMTENEYMVHLASTSGSTGGAMAKTQGFYRSKKVTPYTSNTSFNPSSVRYDTQTLNDSAANPKAASNFLNTVYDTRRADIESEKQSTLTTVNLDDAATLATPETQSTRISKRIPESNSSTNPLQGEIEQIRGYLDMLDQYSLHNFLIWKGACVTNTPEFSSFKRKYDSYWGSILSVLDLLEKLMKSYEIPLAVIDGAKVADLAACDAPVIELEDLLECISNLDQILPIIESKSSSDLVFGKKGTSKHLRSSIVKIQTWIRKELTMRWYIREILRRRAATYIQTEWRRVSSEWRIREMLRVREVKRRVQWDKLGEMFRRDWKTKFDPDLPFDTDNPRPKVIVHVPSLSLEEYLRLGLPRFPICQNLQLQRLVDVSNDDVEVVYVSPFPLDDEIVDYYKKILQIGGIESPSSKFTVVVPENKDLFPLGLELNLPVFQPDLQISNLYSTRGGAKRAFISADVSVPVGAHDIYDEEDFVIALTKLIASNLDVARWMFRIDADYNNVGCAYFDVSHLRCAKDLRKEREQLYLIHKGDVSVWHHPDVQLLARAKVLKDLRSTLHLKGVCCGKEMFYTFKQFLAHFMRVGGVIEAEPVGVIGRPSINMMITPLGEVRVQSCVDLLVDDESTVIGSSYPMKSVPQKALEGAGLAVSRELAERGMMGYYSINFVAYRVKGEDGQRGGLRMVGMSIEPQLTAAASTYKFVKYVCGEASLERGVKLSRSYGAVDAMYNPSLGSVQYGSFFKLCRMQAVSFDLESLSGLMFLLFDTLSAGVLGMVAVGGTVAEGLERLSGGFSFLKQNVGTPAAYNEVNLKDLDGYGDDAGGGMVSFVRTMKSVEETAARALAKQKEKKMMRLLKEAAVAE</sequence>
<comment type="caution">
    <text evidence="3">The sequence shown here is derived from an EMBL/GenBank/DDBJ whole genome shotgun (WGS) entry which is preliminary data.</text>
</comment>
<accession>A0A9W7DZE4</accession>
<reference evidence="3" key="1">
    <citation type="submission" date="2022-07" db="EMBL/GenBank/DDBJ databases">
        <title>Genome analysis of Parmales, a sister group of diatoms, reveals the evolutionary specialization of diatoms from phago-mixotrophs to photoautotrophs.</title>
        <authorList>
            <person name="Ban H."/>
            <person name="Sato S."/>
            <person name="Yoshikawa S."/>
            <person name="Kazumasa Y."/>
            <person name="Nakamura Y."/>
            <person name="Ichinomiya M."/>
            <person name="Saitoh K."/>
            <person name="Sato N."/>
            <person name="Blanc-Mathieu R."/>
            <person name="Endo H."/>
            <person name="Kuwata A."/>
            <person name="Ogata H."/>
        </authorList>
    </citation>
    <scope>NUCLEOTIDE SEQUENCE</scope>
</reference>
<protein>
    <recommendedName>
        <fullName evidence="2">IQCH-like ATP-grasp domain-containing protein</fullName>
    </recommendedName>
</protein>
<feature type="region of interest" description="Disordered" evidence="1">
    <location>
        <begin position="1"/>
        <end position="39"/>
    </location>
</feature>